<dbReference type="InterPro" id="IPR009057">
    <property type="entry name" value="Homeodomain-like_sf"/>
</dbReference>
<gene>
    <name evidence="6" type="ORF">FHX73_112033</name>
</gene>
<proteinExistence type="predicted"/>
<dbReference type="InterPro" id="IPR001647">
    <property type="entry name" value="HTH_TetR"/>
</dbReference>
<dbReference type="Gene3D" id="1.10.357.10">
    <property type="entry name" value="Tetracycline Repressor, domain 2"/>
    <property type="match status" value="1"/>
</dbReference>
<evidence type="ECO:0000313" key="6">
    <source>
        <dbReference type="EMBL" id="TWF98229.1"/>
    </source>
</evidence>
<dbReference type="PRINTS" id="PR00455">
    <property type="entry name" value="HTHTETR"/>
</dbReference>
<sequence>MARWEPDAAARLERAALQLFVERGYQNVTVVEIAEQAGLTKATFFRHYADKRAVLFGGEEMLSSLLAEAVADAPDGATPLAMVGAALCAVGTAFTDERRELATLRAQAVAQDAGLQERMAYKRTVLAEAIERALRARGTAEPVALVAAQLGVLAFQAGYLRWAVTPDQGYGPLAVDALAELAAATESLGVAQSTSTAEPVTLRRQSNT</sequence>
<evidence type="ECO:0000256" key="2">
    <source>
        <dbReference type="ARBA" id="ARBA00023125"/>
    </source>
</evidence>
<dbReference type="EMBL" id="VIWT01000001">
    <property type="protein sequence ID" value="TWF98229.1"/>
    <property type="molecule type" value="Genomic_DNA"/>
</dbReference>
<dbReference type="Pfam" id="PF00440">
    <property type="entry name" value="TetR_N"/>
    <property type="match status" value="1"/>
</dbReference>
<dbReference type="AlphaFoldDB" id="A0A561UFT6"/>
<dbReference type="InterPro" id="IPR050109">
    <property type="entry name" value="HTH-type_TetR-like_transc_reg"/>
</dbReference>
<name>A0A561UFT6_9ACTN</name>
<dbReference type="SUPFAM" id="SSF46689">
    <property type="entry name" value="Homeodomain-like"/>
    <property type="match status" value="1"/>
</dbReference>
<protein>
    <submittedName>
        <fullName evidence="6">TetR family transcriptional regulator</fullName>
    </submittedName>
</protein>
<dbReference type="Proteomes" id="UP000317940">
    <property type="component" value="Unassembled WGS sequence"/>
</dbReference>
<dbReference type="GO" id="GO:0000976">
    <property type="term" value="F:transcription cis-regulatory region binding"/>
    <property type="evidence" value="ECO:0007669"/>
    <property type="project" value="TreeGrafter"/>
</dbReference>
<keyword evidence="2 4" id="KW-0238">DNA-binding</keyword>
<feature type="DNA-binding region" description="H-T-H motif" evidence="4">
    <location>
        <begin position="29"/>
        <end position="48"/>
    </location>
</feature>
<evidence type="ECO:0000256" key="4">
    <source>
        <dbReference type="PROSITE-ProRule" id="PRU00335"/>
    </source>
</evidence>
<dbReference type="OrthoDB" id="4746440at2"/>
<keyword evidence="1" id="KW-0805">Transcription regulation</keyword>
<dbReference type="GO" id="GO:0003700">
    <property type="term" value="F:DNA-binding transcription factor activity"/>
    <property type="evidence" value="ECO:0007669"/>
    <property type="project" value="TreeGrafter"/>
</dbReference>
<organism evidence="6 7">
    <name type="scientific">Kitasatospora viridis</name>
    <dbReference type="NCBI Taxonomy" id="281105"/>
    <lineage>
        <taxon>Bacteria</taxon>
        <taxon>Bacillati</taxon>
        <taxon>Actinomycetota</taxon>
        <taxon>Actinomycetes</taxon>
        <taxon>Kitasatosporales</taxon>
        <taxon>Streptomycetaceae</taxon>
        <taxon>Kitasatospora</taxon>
    </lineage>
</organism>
<dbReference type="PANTHER" id="PTHR30055">
    <property type="entry name" value="HTH-TYPE TRANSCRIPTIONAL REGULATOR RUTR"/>
    <property type="match status" value="1"/>
</dbReference>
<evidence type="ECO:0000259" key="5">
    <source>
        <dbReference type="PROSITE" id="PS50977"/>
    </source>
</evidence>
<dbReference type="PANTHER" id="PTHR30055:SF238">
    <property type="entry name" value="MYCOFACTOCIN BIOSYNTHESIS TRANSCRIPTIONAL REGULATOR MFTR-RELATED"/>
    <property type="match status" value="1"/>
</dbReference>
<evidence type="ECO:0000256" key="3">
    <source>
        <dbReference type="ARBA" id="ARBA00023163"/>
    </source>
</evidence>
<keyword evidence="7" id="KW-1185">Reference proteome</keyword>
<dbReference type="PROSITE" id="PS50977">
    <property type="entry name" value="HTH_TETR_2"/>
    <property type="match status" value="1"/>
</dbReference>
<accession>A0A561UFT6</accession>
<feature type="domain" description="HTH tetR-type" evidence="5">
    <location>
        <begin position="6"/>
        <end position="66"/>
    </location>
</feature>
<evidence type="ECO:0000256" key="1">
    <source>
        <dbReference type="ARBA" id="ARBA00023015"/>
    </source>
</evidence>
<evidence type="ECO:0000313" key="7">
    <source>
        <dbReference type="Proteomes" id="UP000317940"/>
    </source>
</evidence>
<dbReference type="RefSeq" id="WP_145904694.1">
    <property type="nucleotide sequence ID" value="NZ_BAAAMZ010000018.1"/>
</dbReference>
<keyword evidence="3" id="KW-0804">Transcription</keyword>
<comment type="caution">
    <text evidence="6">The sequence shown here is derived from an EMBL/GenBank/DDBJ whole genome shotgun (WGS) entry which is preliminary data.</text>
</comment>
<reference evidence="6 7" key="1">
    <citation type="submission" date="2019-06" db="EMBL/GenBank/DDBJ databases">
        <title>Sequencing the genomes of 1000 actinobacteria strains.</title>
        <authorList>
            <person name="Klenk H.-P."/>
        </authorList>
    </citation>
    <scope>NUCLEOTIDE SEQUENCE [LARGE SCALE GENOMIC DNA]</scope>
    <source>
        <strain evidence="6 7">DSM 44826</strain>
    </source>
</reference>